<dbReference type="Gene3D" id="3.90.650.10">
    <property type="entry name" value="PurM-like C-terminal domain"/>
    <property type="match status" value="1"/>
</dbReference>
<dbReference type="PIRSF" id="PIRSF005644">
    <property type="entry name" value="Hdrgns_mtr_HypE"/>
    <property type="match status" value="1"/>
</dbReference>
<dbReference type="Proteomes" id="UP000011511">
    <property type="component" value="Unassembled WGS sequence"/>
</dbReference>
<evidence type="ECO:0000313" key="4">
    <source>
        <dbReference type="EMBL" id="ELY86785.1"/>
    </source>
</evidence>
<dbReference type="InterPro" id="IPR010918">
    <property type="entry name" value="PurM-like_C_dom"/>
</dbReference>
<dbReference type="InterPro" id="IPR016188">
    <property type="entry name" value="PurM-like_N"/>
</dbReference>
<organism evidence="4 5">
    <name type="scientific">Natrinema altunense (strain JCM 12890 / CGMCC 1.3731 / AJ2)</name>
    <dbReference type="NCBI Taxonomy" id="1227494"/>
    <lineage>
        <taxon>Archaea</taxon>
        <taxon>Methanobacteriati</taxon>
        <taxon>Methanobacteriota</taxon>
        <taxon>Stenosarchaea group</taxon>
        <taxon>Halobacteria</taxon>
        <taxon>Halobacteriales</taxon>
        <taxon>Natrialbaceae</taxon>
        <taxon>Natrinema</taxon>
    </lineage>
</organism>
<keyword evidence="5" id="KW-1185">Reference proteome</keyword>
<evidence type="ECO:0000259" key="3">
    <source>
        <dbReference type="Pfam" id="PF02769"/>
    </source>
</evidence>
<comment type="similarity">
    <text evidence="1">Belongs to the HypE family.</text>
</comment>
<dbReference type="Pfam" id="PF00586">
    <property type="entry name" value="AIRS"/>
    <property type="match status" value="1"/>
</dbReference>
<dbReference type="InterPro" id="IPR011854">
    <property type="entry name" value="HypE"/>
</dbReference>
<comment type="caution">
    <text evidence="4">The sequence shown here is derived from an EMBL/GenBank/DDBJ whole genome shotgun (WGS) entry which is preliminary data.</text>
</comment>
<evidence type="ECO:0000313" key="5">
    <source>
        <dbReference type="Proteomes" id="UP000011511"/>
    </source>
</evidence>
<name>L9ZJV9_NATA2</name>
<dbReference type="PANTHER" id="PTHR30303:SF4">
    <property type="entry name" value="HYDROGENASE EXPRESSION_FORMATION PROTEIN HYPE"/>
    <property type="match status" value="1"/>
</dbReference>
<sequence>MSVIETGENLVARQPLVRLSSSGACSDSYKPRIVPVRGMPGKVSPDDLLTHVFERTGAAESDETVVQGPADGEDAAAIDWPDGEGTLVVSSDPISLAAEGVGELGVYVATNDVAVSGADPRWLTAVVLLPSADNGAADGDDTAGSTDSGRSLLEEISHDLDAAAREVGASIVGGHSEYVDQLERPLLSLTAMGATDRFVPTGGAAPGDAVILTKAAGIEGSAILAADFGDELDIDPEVRERAEAFLDEISVVSEARIVREYATAMHDPTEGGVAAGLLEVARASSVRLTVDRDAVPIREATATLCEAAGVDPLRIFGSGALLATVPADAVDDCLAALADAGLAAAEIGTVRDCDGSDPELGLDGESITDPIADDLYPLWERADSEA</sequence>
<dbReference type="InterPro" id="IPR036676">
    <property type="entry name" value="PurM-like_C_sf"/>
</dbReference>
<reference evidence="4 5" key="1">
    <citation type="journal article" date="2014" name="PLoS Genet.">
        <title>Phylogenetically driven sequencing of extremely halophilic archaea reveals strategies for static and dynamic osmo-response.</title>
        <authorList>
            <person name="Becker E.A."/>
            <person name="Seitzer P.M."/>
            <person name="Tritt A."/>
            <person name="Larsen D."/>
            <person name="Krusor M."/>
            <person name="Yao A.I."/>
            <person name="Wu D."/>
            <person name="Madern D."/>
            <person name="Eisen J.A."/>
            <person name="Darling A.E."/>
            <person name="Facciotti M.T."/>
        </authorList>
    </citation>
    <scope>NUCLEOTIDE SEQUENCE [LARGE SCALE GENOMIC DNA]</scope>
    <source>
        <strain evidence="4 5">JCM 12890</strain>
    </source>
</reference>
<dbReference type="EMBL" id="AOIK01000025">
    <property type="protein sequence ID" value="ELY86785.1"/>
    <property type="molecule type" value="Genomic_DNA"/>
</dbReference>
<dbReference type="PATRIC" id="fig|1227494.3.peg.1534"/>
<dbReference type="Gene3D" id="3.30.1330.10">
    <property type="entry name" value="PurM-like, N-terminal domain"/>
    <property type="match status" value="1"/>
</dbReference>
<dbReference type="eggNOG" id="arCOG00636">
    <property type="taxonomic scope" value="Archaea"/>
</dbReference>
<dbReference type="Pfam" id="PF02769">
    <property type="entry name" value="AIRS_C"/>
    <property type="match status" value="1"/>
</dbReference>
<dbReference type="SUPFAM" id="SSF55326">
    <property type="entry name" value="PurM N-terminal domain-like"/>
    <property type="match status" value="1"/>
</dbReference>
<evidence type="ECO:0000259" key="2">
    <source>
        <dbReference type="Pfam" id="PF00586"/>
    </source>
</evidence>
<protein>
    <submittedName>
        <fullName evidence="4">AIR synthase-related protein domain protein</fullName>
    </submittedName>
</protein>
<gene>
    <name evidence="4" type="ORF">C485_07702</name>
</gene>
<dbReference type="GO" id="GO:0051604">
    <property type="term" value="P:protein maturation"/>
    <property type="evidence" value="ECO:0007669"/>
    <property type="project" value="TreeGrafter"/>
</dbReference>
<feature type="domain" description="PurM-like C-terminal" evidence="3">
    <location>
        <begin position="206"/>
        <end position="354"/>
    </location>
</feature>
<dbReference type="SUPFAM" id="SSF56042">
    <property type="entry name" value="PurM C-terminal domain-like"/>
    <property type="match status" value="1"/>
</dbReference>
<feature type="domain" description="PurM-like N-terminal" evidence="2">
    <location>
        <begin position="72"/>
        <end position="194"/>
    </location>
</feature>
<accession>L9ZJV9</accession>
<dbReference type="AlphaFoldDB" id="L9ZJV9"/>
<dbReference type="CDD" id="cd06061">
    <property type="entry name" value="PurM-like1"/>
    <property type="match status" value="1"/>
</dbReference>
<proteinExistence type="inferred from homology"/>
<evidence type="ECO:0000256" key="1">
    <source>
        <dbReference type="ARBA" id="ARBA00006243"/>
    </source>
</evidence>
<dbReference type="PANTHER" id="PTHR30303">
    <property type="entry name" value="HYDROGENASE ISOENZYMES FORMATION PROTEIN HYPE"/>
    <property type="match status" value="1"/>
</dbReference>
<dbReference type="InterPro" id="IPR036921">
    <property type="entry name" value="PurM-like_N_sf"/>
</dbReference>